<dbReference type="InterPro" id="IPR000601">
    <property type="entry name" value="PKD_dom"/>
</dbReference>
<accession>A0A840IJQ5</accession>
<dbReference type="Proteomes" id="UP000585272">
    <property type="component" value="Unassembled WGS sequence"/>
</dbReference>
<feature type="domain" description="PKD" evidence="2">
    <location>
        <begin position="431"/>
        <end position="517"/>
    </location>
</feature>
<dbReference type="CDD" id="cd00146">
    <property type="entry name" value="PKD"/>
    <property type="match status" value="1"/>
</dbReference>
<dbReference type="Gene3D" id="2.60.40.10">
    <property type="entry name" value="Immunoglobulins"/>
    <property type="match status" value="1"/>
</dbReference>
<dbReference type="PROSITE" id="PS50093">
    <property type="entry name" value="PKD"/>
    <property type="match status" value="1"/>
</dbReference>
<feature type="chain" id="PRO_5032390274" description="PKD domain-containing protein" evidence="1">
    <location>
        <begin position="26"/>
        <end position="647"/>
    </location>
</feature>
<keyword evidence="1" id="KW-0732">Signal</keyword>
<feature type="signal peptide" evidence="1">
    <location>
        <begin position="1"/>
        <end position="25"/>
    </location>
</feature>
<dbReference type="Pfam" id="PF18911">
    <property type="entry name" value="PKD_4"/>
    <property type="match status" value="1"/>
</dbReference>
<gene>
    <name evidence="3" type="ORF">BDZ31_003761</name>
</gene>
<organism evidence="3 4">
    <name type="scientific">Conexibacter arvalis</name>
    <dbReference type="NCBI Taxonomy" id="912552"/>
    <lineage>
        <taxon>Bacteria</taxon>
        <taxon>Bacillati</taxon>
        <taxon>Actinomycetota</taxon>
        <taxon>Thermoleophilia</taxon>
        <taxon>Solirubrobacterales</taxon>
        <taxon>Conexibacteraceae</taxon>
        <taxon>Conexibacter</taxon>
    </lineage>
</organism>
<evidence type="ECO:0000259" key="2">
    <source>
        <dbReference type="PROSITE" id="PS50093"/>
    </source>
</evidence>
<dbReference type="GO" id="GO:0005975">
    <property type="term" value="P:carbohydrate metabolic process"/>
    <property type="evidence" value="ECO:0007669"/>
    <property type="project" value="UniProtKB-ARBA"/>
</dbReference>
<protein>
    <recommendedName>
        <fullName evidence="2">PKD domain-containing protein</fullName>
    </recommendedName>
</protein>
<dbReference type="AlphaFoldDB" id="A0A840IJQ5"/>
<sequence length="647" mass="65460">MGWRMGAVAGTAVVGALAAAATAHGAPGPVDVEELARADGGLQVGAHVSPTGEQYVVYRGGGGSDRALRVRVRAPGEGFGPVEELSRTANAEMPAIAFAPDGAAYAIWGVATTGARAQASIRPAGGRFGAIVDAGDCGRFVDVAYTVTGRLALACSVSRSGSQPDSAATGLRDGIGQIRPSSYFFPDVFDPFIRPQVSAGADGTVAFAVAMLATTTSPPPSNETTTVRVGVRRPDGSSVNPLLVAQATEPRWLYHGGTKVLGDGTVLTVVGGSDGAQVHRLAPGGTAFALERRLPGTEALAAGTDASGALHLAVFEEIAPMVSRDSVVVRGADGTYSDPIQVPTGTGWVTDLLAAPDGTEHAVIESATGMSVATRPPGAAAFDAPIPLAGADVNDVSAALVGDRDLLVAWTTSGGADGRVLVGGIDGGTPPRLAGVRAPATLVAGEPGAFAATASDAMGMRSVTWSFGDGASSAGGAAEHAYAAPGTYTATVTAVDRAGNVAQEARTVRVVLPAGEGGRGGGGGGGGAVPVDRTAPKLRVTAPKRIAFSALAKKGLRLKVRSDERATVTATVVARARRATIARVGDLTLAERTVRRIAANRARTLALKPARRLLGRRRALRLAVRIMATDAAGNRATVSRSLRVLRR</sequence>
<dbReference type="SUPFAM" id="SSF49299">
    <property type="entry name" value="PKD domain"/>
    <property type="match status" value="1"/>
</dbReference>
<dbReference type="EMBL" id="JACHNU010000006">
    <property type="protein sequence ID" value="MBB4664158.1"/>
    <property type="molecule type" value="Genomic_DNA"/>
</dbReference>
<evidence type="ECO:0000256" key="1">
    <source>
        <dbReference type="SAM" id="SignalP"/>
    </source>
</evidence>
<dbReference type="InterPro" id="IPR013783">
    <property type="entry name" value="Ig-like_fold"/>
</dbReference>
<reference evidence="3 4" key="1">
    <citation type="submission" date="2020-08" db="EMBL/GenBank/DDBJ databases">
        <title>Genomic Encyclopedia of Archaeal and Bacterial Type Strains, Phase II (KMG-II): from individual species to whole genera.</title>
        <authorList>
            <person name="Goeker M."/>
        </authorList>
    </citation>
    <scope>NUCLEOTIDE SEQUENCE [LARGE SCALE GENOMIC DNA]</scope>
    <source>
        <strain evidence="3 4">DSM 23288</strain>
    </source>
</reference>
<proteinExistence type="predicted"/>
<evidence type="ECO:0000313" key="3">
    <source>
        <dbReference type="EMBL" id="MBB4664158.1"/>
    </source>
</evidence>
<evidence type="ECO:0000313" key="4">
    <source>
        <dbReference type="Proteomes" id="UP000585272"/>
    </source>
</evidence>
<dbReference type="InterPro" id="IPR022409">
    <property type="entry name" value="PKD/Chitinase_dom"/>
</dbReference>
<name>A0A840IJQ5_9ACTN</name>
<dbReference type="InterPro" id="IPR035986">
    <property type="entry name" value="PKD_dom_sf"/>
</dbReference>
<keyword evidence="4" id="KW-1185">Reference proteome</keyword>
<comment type="caution">
    <text evidence="3">The sequence shown here is derived from an EMBL/GenBank/DDBJ whole genome shotgun (WGS) entry which is preliminary data.</text>
</comment>
<dbReference type="SMART" id="SM00089">
    <property type="entry name" value="PKD"/>
    <property type="match status" value="1"/>
</dbReference>
<dbReference type="RefSeq" id="WP_183343946.1">
    <property type="nucleotide sequence ID" value="NZ_JACHNU010000006.1"/>
</dbReference>